<reference evidence="1" key="1">
    <citation type="journal article" date="2023" name="Int. J. Syst. Evol. Microbiol.">
        <title>&lt;i&gt;Holtiella tumoricola&lt;/i&gt; gen. nov. sp. nov., isolated from a human clinical sample.</title>
        <authorList>
            <person name="Allen-Vercoe E."/>
            <person name="Daigneault M.C."/>
            <person name="Vancuren S.J."/>
            <person name="Cochrane K."/>
            <person name="O'Neal L.L."/>
            <person name="Sankaranarayanan K."/>
            <person name="Lawson P.A."/>
        </authorList>
    </citation>
    <scope>NUCLEOTIDE SEQUENCE</scope>
    <source>
        <strain evidence="1">CC70A</strain>
    </source>
</reference>
<organism evidence="1 2">
    <name type="scientific">Holtiella tumoricola</name>
    <dbReference type="NCBI Taxonomy" id="3018743"/>
    <lineage>
        <taxon>Bacteria</taxon>
        <taxon>Bacillati</taxon>
        <taxon>Bacillota</taxon>
        <taxon>Clostridia</taxon>
        <taxon>Lachnospirales</taxon>
        <taxon>Cellulosilyticaceae</taxon>
        <taxon>Holtiella</taxon>
    </lineage>
</organism>
<sequence length="76" mass="8357">MEIKKRNLVLVFGTPVKTEETITITNPAETLSGAEIKKAMTDIIASNALGENVQPDRIVEAKYVIQQVDTVELEEA</sequence>
<dbReference type="InterPro" id="IPR021321">
    <property type="entry name" value="DUF2922"/>
</dbReference>
<dbReference type="AlphaFoldDB" id="A0AA42DQ63"/>
<dbReference type="Proteomes" id="UP001169242">
    <property type="component" value="Unassembled WGS sequence"/>
</dbReference>
<gene>
    <name evidence="1" type="ORF">PBV87_17005</name>
</gene>
<comment type="caution">
    <text evidence="1">The sequence shown here is derived from an EMBL/GenBank/DDBJ whole genome shotgun (WGS) entry which is preliminary data.</text>
</comment>
<keyword evidence="2" id="KW-1185">Reference proteome</keyword>
<dbReference type="EMBL" id="JAQIFT010000061">
    <property type="protein sequence ID" value="MDA3733178.1"/>
    <property type="molecule type" value="Genomic_DNA"/>
</dbReference>
<dbReference type="RefSeq" id="WP_053983009.1">
    <property type="nucleotide sequence ID" value="NZ_JAQIFT010000061.1"/>
</dbReference>
<accession>A0AA42DQ63</accession>
<dbReference type="Pfam" id="PF11148">
    <property type="entry name" value="DUF2922"/>
    <property type="match status" value="1"/>
</dbReference>
<proteinExistence type="predicted"/>
<evidence type="ECO:0000313" key="1">
    <source>
        <dbReference type="EMBL" id="MDA3733178.1"/>
    </source>
</evidence>
<protein>
    <submittedName>
        <fullName evidence="1">DUF2922 domain-containing protein</fullName>
    </submittedName>
</protein>
<name>A0AA42DQ63_9FIRM</name>
<evidence type="ECO:0000313" key="2">
    <source>
        <dbReference type="Proteomes" id="UP001169242"/>
    </source>
</evidence>